<gene>
    <name evidence="2" type="ORF">HUT08_17005</name>
</gene>
<evidence type="ECO:0000313" key="2">
    <source>
        <dbReference type="EMBL" id="QKW50950.1"/>
    </source>
</evidence>
<name>A0A7H8N916_9ACTN</name>
<evidence type="ECO:0000256" key="1">
    <source>
        <dbReference type="SAM" id="MobiDB-lite"/>
    </source>
</evidence>
<reference evidence="2 3" key="1">
    <citation type="submission" date="2020-06" db="EMBL/GenBank/DDBJ databases">
        <title>Genome mining for natural products.</title>
        <authorList>
            <person name="Zhang B."/>
            <person name="Shi J."/>
            <person name="Ge H."/>
        </authorList>
    </citation>
    <scope>NUCLEOTIDE SEQUENCE [LARGE SCALE GENOMIC DNA]</scope>
    <source>
        <strain evidence="2 3">NA00687</strain>
    </source>
</reference>
<feature type="region of interest" description="Disordered" evidence="1">
    <location>
        <begin position="72"/>
        <end position="91"/>
    </location>
</feature>
<accession>A0A7H8N916</accession>
<dbReference type="EMBL" id="CP054929">
    <property type="protein sequence ID" value="QKW50950.1"/>
    <property type="molecule type" value="Genomic_DNA"/>
</dbReference>
<dbReference type="Proteomes" id="UP000509303">
    <property type="component" value="Chromosome"/>
</dbReference>
<dbReference type="RefSeq" id="WP_176162674.1">
    <property type="nucleotide sequence ID" value="NZ_CP054929.1"/>
</dbReference>
<sequence>MRLRIKVTHCPRRALALADTPRPDCPTCAGWGGISHDYGDPETGEYAGTDWEPCPCWSQWALTLLPLPRPFRRRTPDTDPWATDTSNEPPF</sequence>
<dbReference type="AlphaFoldDB" id="A0A7H8N916"/>
<evidence type="ECO:0000313" key="3">
    <source>
        <dbReference type="Proteomes" id="UP000509303"/>
    </source>
</evidence>
<protein>
    <submittedName>
        <fullName evidence="2">Uncharacterized protein</fullName>
    </submittedName>
</protein>
<proteinExistence type="predicted"/>
<organism evidence="2 3">
    <name type="scientific">Streptomyces buecherae</name>
    <dbReference type="NCBI Taxonomy" id="2763006"/>
    <lineage>
        <taxon>Bacteria</taxon>
        <taxon>Bacillati</taxon>
        <taxon>Actinomycetota</taxon>
        <taxon>Actinomycetes</taxon>
        <taxon>Kitasatosporales</taxon>
        <taxon>Streptomycetaceae</taxon>
        <taxon>Streptomyces</taxon>
    </lineage>
</organism>
<keyword evidence="3" id="KW-1185">Reference proteome</keyword>